<keyword evidence="2" id="KW-1185">Reference proteome</keyword>
<protein>
    <submittedName>
        <fullName evidence="1">Uncharacterized protein</fullName>
    </submittedName>
</protein>
<name>A0ABX0RB14_9GAMM</name>
<evidence type="ECO:0000313" key="2">
    <source>
        <dbReference type="Proteomes" id="UP001515683"/>
    </source>
</evidence>
<gene>
    <name evidence="1" type="ORF">F3J40_13200</name>
</gene>
<proteinExistence type="predicted"/>
<organism evidence="1 2">
    <name type="scientific">Candidatus Pantoea multigeneris</name>
    <dbReference type="NCBI Taxonomy" id="2608357"/>
    <lineage>
        <taxon>Bacteria</taxon>
        <taxon>Pseudomonadati</taxon>
        <taxon>Pseudomonadota</taxon>
        <taxon>Gammaproteobacteria</taxon>
        <taxon>Enterobacterales</taxon>
        <taxon>Erwiniaceae</taxon>
        <taxon>Pantoea</taxon>
    </lineage>
</organism>
<reference evidence="1 2" key="1">
    <citation type="journal article" date="2019" name="bioRxiv">
        <title>Bacteria contribute to plant secondary compound degradation in a generalist herbivore system.</title>
        <authorList>
            <person name="Francoeur C.B."/>
            <person name="Khadempour L."/>
            <person name="Moreira-Soto R.D."/>
            <person name="Gotting K."/>
            <person name="Book A.J."/>
            <person name="Pinto-Tomas A.A."/>
            <person name="Keefover-Ring K."/>
            <person name="Currie C.R."/>
        </authorList>
    </citation>
    <scope>NUCLEOTIDE SEQUENCE [LARGE SCALE GENOMIC DNA]</scope>
    <source>
        <strain evidence="1">Acro-835</strain>
    </source>
</reference>
<dbReference type="RefSeq" id="WP_167015319.1">
    <property type="nucleotide sequence ID" value="NZ_VWXF01000005.1"/>
</dbReference>
<dbReference type="Proteomes" id="UP001515683">
    <property type="component" value="Unassembled WGS sequence"/>
</dbReference>
<comment type="caution">
    <text evidence="1">The sequence shown here is derived from an EMBL/GenBank/DDBJ whole genome shotgun (WGS) entry which is preliminary data.</text>
</comment>
<sequence>MSQSQEAISNKQLRQWVTLSRAIHRSGIIPDFDQKNITELVGFIELNHPAGEEVKSQWPRHGAKWEEDEISELITHYEAGGFDLTAFAARYQRKPGSVRIKMINLQLIDEETPL</sequence>
<accession>A0ABX0RB14</accession>
<evidence type="ECO:0000313" key="1">
    <source>
        <dbReference type="EMBL" id="NIF22553.1"/>
    </source>
</evidence>
<dbReference type="EMBL" id="VWXF01000005">
    <property type="protein sequence ID" value="NIF22553.1"/>
    <property type="molecule type" value="Genomic_DNA"/>
</dbReference>